<name>A0AAN6ZZX9_9PEZI</name>
<dbReference type="Pfam" id="PF01425">
    <property type="entry name" value="Amidase"/>
    <property type="match status" value="1"/>
</dbReference>
<accession>A0AAN6ZZX9</accession>
<feature type="signal peptide" evidence="1">
    <location>
        <begin position="1"/>
        <end position="16"/>
    </location>
</feature>
<dbReference type="InterPro" id="IPR023631">
    <property type="entry name" value="Amidase_dom"/>
</dbReference>
<proteinExistence type="predicted"/>
<feature type="chain" id="PRO_5042852149" evidence="1">
    <location>
        <begin position="17"/>
        <end position="565"/>
    </location>
</feature>
<evidence type="ECO:0000259" key="2">
    <source>
        <dbReference type="Pfam" id="PF01425"/>
    </source>
</evidence>
<dbReference type="Gene3D" id="3.90.1300.10">
    <property type="entry name" value="Amidase signature (AS) domain"/>
    <property type="match status" value="1"/>
</dbReference>
<evidence type="ECO:0000313" key="4">
    <source>
        <dbReference type="Proteomes" id="UP001302745"/>
    </source>
</evidence>
<dbReference type="PANTHER" id="PTHR42678">
    <property type="entry name" value="AMIDASE"/>
    <property type="match status" value="1"/>
</dbReference>
<reference evidence="3" key="2">
    <citation type="submission" date="2023-05" db="EMBL/GenBank/DDBJ databases">
        <authorList>
            <consortium name="Lawrence Berkeley National Laboratory"/>
            <person name="Steindorff A."/>
            <person name="Hensen N."/>
            <person name="Bonometti L."/>
            <person name="Westerberg I."/>
            <person name="Brannstrom I.O."/>
            <person name="Guillou S."/>
            <person name="Cros-Aarteil S."/>
            <person name="Calhoun S."/>
            <person name="Haridas S."/>
            <person name="Kuo A."/>
            <person name="Mondo S."/>
            <person name="Pangilinan J."/>
            <person name="Riley R."/>
            <person name="Labutti K."/>
            <person name="Andreopoulos B."/>
            <person name="Lipzen A."/>
            <person name="Chen C."/>
            <person name="Yanf M."/>
            <person name="Daum C."/>
            <person name="Ng V."/>
            <person name="Clum A."/>
            <person name="Ohm R."/>
            <person name="Martin F."/>
            <person name="Silar P."/>
            <person name="Natvig D."/>
            <person name="Lalanne C."/>
            <person name="Gautier V."/>
            <person name="Ament-Velasquez S.L."/>
            <person name="Kruys A."/>
            <person name="Hutchinson M.I."/>
            <person name="Powell A.J."/>
            <person name="Barry K."/>
            <person name="Miller A.N."/>
            <person name="Grigoriev I.V."/>
            <person name="Debuchy R."/>
            <person name="Gladieux P."/>
            <person name="Thoren M.H."/>
            <person name="Johannesson H."/>
        </authorList>
    </citation>
    <scope>NUCLEOTIDE SEQUENCE</scope>
    <source>
        <strain evidence="3">CBS 538.74</strain>
    </source>
</reference>
<organism evidence="3 4">
    <name type="scientific">Chaetomidium leptoderma</name>
    <dbReference type="NCBI Taxonomy" id="669021"/>
    <lineage>
        <taxon>Eukaryota</taxon>
        <taxon>Fungi</taxon>
        <taxon>Dikarya</taxon>
        <taxon>Ascomycota</taxon>
        <taxon>Pezizomycotina</taxon>
        <taxon>Sordariomycetes</taxon>
        <taxon>Sordariomycetidae</taxon>
        <taxon>Sordariales</taxon>
        <taxon>Chaetomiaceae</taxon>
        <taxon>Chaetomidium</taxon>
    </lineage>
</organism>
<dbReference type="Proteomes" id="UP001302745">
    <property type="component" value="Unassembled WGS sequence"/>
</dbReference>
<dbReference type="EMBL" id="MU856894">
    <property type="protein sequence ID" value="KAK4155136.1"/>
    <property type="molecule type" value="Genomic_DNA"/>
</dbReference>
<feature type="domain" description="Amidase" evidence="2">
    <location>
        <begin position="45"/>
        <end position="515"/>
    </location>
</feature>
<comment type="caution">
    <text evidence="3">The sequence shown here is derived from an EMBL/GenBank/DDBJ whole genome shotgun (WGS) entry which is preliminary data.</text>
</comment>
<dbReference type="PANTHER" id="PTHR42678:SF5">
    <property type="entry name" value="GLUTAMYL-TRNA(GLN) AMIDOTRANSFERASE SUBUNIT A"/>
    <property type="match status" value="1"/>
</dbReference>
<evidence type="ECO:0000256" key="1">
    <source>
        <dbReference type="SAM" id="SignalP"/>
    </source>
</evidence>
<dbReference type="InterPro" id="IPR036928">
    <property type="entry name" value="AS_sf"/>
</dbReference>
<dbReference type="AlphaFoldDB" id="A0AAN6ZZX9"/>
<protein>
    <submittedName>
        <fullName evidence="3">Amidase signature domain-containing protein</fullName>
    </submittedName>
</protein>
<evidence type="ECO:0000313" key="3">
    <source>
        <dbReference type="EMBL" id="KAK4155136.1"/>
    </source>
</evidence>
<sequence length="565" mass="59757">MLPLVLLFLCPPLAWAAFGHVFDVREATIDSVHDALFTHSTTCREVVSSFLARIEHFNPTINAVVSLNPSALSAADRLDARIAAGNVTGALFCIPILLKDSYDVVGMSTTGGCQGLANNKPPANAPTVKALEDAGAIILGKTNLHEMALEGLTVSSLGGQTVNPYDLTRTPGGSSGGSGAAVAANFAILATGTDTVNSLRSPASANSLFSFRPTRGLISRAGVIPVSFTQDTVGAMARTPRDLAVALTVMASVGFDARDNATELPPSEVRHRDYSASLYGGTLKGLRLGLLNGFFNHTASAETTPVNNIMANMVSKLSAAGAEMVNITDPLYDALAIAKLDVQAFEYRELLDAYLAAATTATTSNDGPRPTSFSKLYSNNSNNNTNFLVIPAQYSFIKRASHSSTSDAAYLETLNRIQDLTRTLEATFATNNLDALIYPQQKNLVVKLGSPSQSGRNGILAALTGYPVVCVPAGFFSPSADDDDDDDDDAPRLASGGVPVGMEIFGRPWSEHRLLNMARHISELVPVRRMPPFANGTVESKVYDSVPSITPDLDSIPAVYPLGVF</sequence>
<keyword evidence="1" id="KW-0732">Signal</keyword>
<reference evidence="3" key="1">
    <citation type="journal article" date="2023" name="Mol. Phylogenet. Evol.">
        <title>Genome-scale phylogeny and comparative genomics of the fungal order Sordariales.</title>
        <authorList>
            <person name="Hensen N."/>
            <person name="Bonometti L."/>
            <person name="Westerberg I."/>
            <person name="Brannstrom I.O."/>
            <person name="Guillou S."/>
            <person name="Cros-Aarteil S."/>
            <person name="Calhoun S."/>
            <person name="Haridas S."/>
            <person name="Kuo A."/>
            <person name="Mondo S."/>
            <person name="Pangilinan J."/>
            <person name="Riley R."/>
            <person name="LaButti K."/>
            <person name="Andreopoulos B."/>
            <person name="Lipzen A."/>
            <person name="Chen C."/>
            <person name="Yan M."/>
            <person name="Daum C."/>
            <person name="Ng V."/>
            <person name="Clum A."/>
            <person name="Steindorff A."/>
            <person name="Ohm R.A."/>
            <person name="Martin F."/>
            <person name="Silar P."/>
            <person name="Natvig D.O."/>
            <person name="Lalanne C."/>
            <person name="Gautier V."/>
            <person name="Ament-Velasquez S.L."/>
            <person name="Kruys A."/>
            <person name="Hutchinson M.I."/>
            <person name="Powell A.J."/>
            <person name="Barry K."/>
            <person name="Miller A.N."/>
            <person name="Grigoriev I.V."/>
            <person name="Debuchy R."/>
            <person name="Gladieux P."/>
            <person name="Hiltunen Thoren M."/>
            <person name="Johannesson H."/>
        </authorList>
    </citation>
    <scope>NUCLEOTIDE SEQUENCE</scope>
    <source>
        <strain evidence="3">CBS 538.74</strain>
    </source>
</reference>
<dbReference type="SUPFAM" id="SSF75304">
    <property type="entry name" value="Amidase signature (AS) enzymes"/>
    <property type="match status" value="1"/>
</dbReference>
<gene>
    <name evidence="3" type="ORF">C8A00DRAFT_42190</name>
</gene>
<keyword evidence="4" id="KW-1185">Reference proteome</keyword>